<dbReference type="SMART" id="SM00320">
    <property type="entry name" value="WD40"/>
    <property type="match status" value="5"/>
</dbReference>
<keyword evidence="6 8" id="KW-0238">DNA-binding</keyword>
<evidence type="ECO:0000256" key="7">
    <source>
        <dbReference type="PROSITE-ProRule" id="PRU00221"/>
    </source>
</evidence>
<dbReference type="PROSITE" id="PS50294">
    <property type="entry name" value="WD_REPEATS_REGION"/>
    <property type="match status" value="1"/>
</dbReference>
<dbReference type="AlphaFoldDB" id="A0A9P6NR09"/>
<evidence type="ECO:0000313" key="11">
    <source>
        <dbReference type="Proteomes" id="UP000886653"/>
    </source>
</evidence>
<proteinExistence type="inferred from homology"/>
<dbReference type="SUPFAM" id="SSF50978">
    <property type="entry name" value="WD40 repeat-like"/>
    <property type="match status" value="1"/>
</dbReference>
<dbReference type="InterPro" id="IPR019775">
    <property type="entry name" value="WD40_repeat_CS"/>
</dbReference>
<keyword evidence="5 8" id="KW-0227">DNA damage</keyword>
<feature type="compositionally biased region" description="Basic and acidic residues" evidence="9">
    <location>
        <begin position="217"/>
        <end position="247"/>
    </location>
</feature>
<dbReference type="GO" id="GO:0006974">
    <property type="term" value="P:DNA damage response"/>
    <property type="evidence" value="ECO:0007669"/>
    <property type="project" value="UniProtKB-KW"/>
</dbReference>
<dbReference type="Gene3D" id="2.130.10.10">
    <property type="entry name" value="YVTN repeat-like/Quinoprotein amine dehydrogenase"/>
    <property type="match status" value="1"/>
</dbReference>
<protein>
    <recommendedName>
        <fullName evidence="2 8">DNA damage-binding protein CMR1</fullName>
    </recommendedName>
</protein>
<organism evidence="10 11">
    <name type="scientific">Cronartium quercuum f. sp. fusiforme G11</name>
    <dbReference type="NCBI Taxonomy" id="708437"/>
    <lineage>
        <taxon>Eukaryota</taxon>
        <taxon>Fungi</taxon>
        <taxon>Dikarya</taxon>
        <taxon>Basidiomycota</taxon>
        <taxon>Pucciniomycotina</taxon>
        <taxon>Pucciniomycetes</taxon>
        <taxon>Pucciniales</taxon>
        <taxon>Coleosporiaceae</taxon>
        <taxon>Cronartium</taxon>
    </lineage>
</organism>
<dbReference type="GO" id="GO:0003677">
    <property type="term" value="F:DNA binding"/>
    <property type="evidence" value="ECO:0007669"/>
    <property type="project" value="UniProtKB-UniRule"/>
</dbReference>
<feature type="compositionally biased region" description="Polar residues" evidence="9">
    <location>
        <begin position="54"/>
        <end position="63"/>
    </location>
</feature>
<evidence type="ECO:0000256" key="5">
    <source>
        <dbReference type="ARBA" id="ARBA00022763"/>
    </source>
</evidence>
<dbReference type="InterPro" id="IPR001680">
    <property type="entry name" value="WD40_rpt"/>
</dbReference>
<evidence type="ECO:0000256" key="8">
    <source>
        <dbReference type="RuleBase" id="RU365004"/>
    </source>
</evidence>
<evidence type="ECO:0000256" key="6">
    <source>
        <dbReference type="ARBA" id="ARBA00023125"/>
    </source>
</evidence>
<dbReference type="GO" id="GO:2000001">
    <property type="term" value="P:regulation of DNA damage checkpoint"/>
    <property type="evidence" value="ECO:0007669"/>
    <property type="project" value="TreeGrafter"/>
</dbReference>
<dbReference type="InterPro" id="IPR036322">
    <property type="entry name" value="WD40_repeat_dom_sf"/>
</dbReference>
<dbReference type="PANTHER" id="PTHR14773">
    <property type="entry name" value="WD REPEAT-CONTAINING PROTEIN 76"/>
    <property type="match status" value="1"/>
</dbReference>
<evidence type="ECO:0000256" key="2">
    <source>
        <dbReference type="ARBA" id="ARBA00021132"/>
    </source>
</evidence>
<evidence type="ECO:0000313" key="10">
    <source>
        <dbReference type="EMBL" id="KAG0147965.1"/>
    </source>
</evidence>
<evidence type="ECO:0000256" key="1">
    <source>
        <dbReference type="ARBA" id="ARBA00005434"/>
    </source>
</evidence>
<comment type="function">
    <text evidence="8">DNA-binding protein that binds to both single- and double-stranded DNA. Binds preferentially to UV-damaged DNA. May be involved in DNA-metabolic processes.</text>
</comment>
<evidence type="ECO:0000256" key="4">
    <source>
        <dbReference type="ARBA" id="ARBA00022737"/>
    </source>
</evidence>
<feature type="region of interest" description="Disordered" evidence="9">
    <location>
        <begin position="1"/>
        <end position="78"/>
    </location>
</feature>
<dbReference type="GO" id="GO:0005634">
    <property type="term" value="C:nucleus"/>
    <property type="evidence" value="ECO:0007669"/>
    <property type="project" value="TreeGrafter"/>
</dbReference>
<evidence type="ECO:0000256" key="9">
    <source>
        <dbReference type="SAM" id="MobiDB-lite"/>
    </source>
</evidence>
<gene>
    <name evidence="10" type="ORF">CROQUDRAFT_655560</name>
</gene>
<keyword evidence="4" id="KW-0677">Repeat</keyword>
<comment type="similarity">
    <text evidence="1 8">Belongs to the WD repeat DDB2/WDR76 family.</text>
</comment>
<evidence type="ECO:0000256" key="3">
    <source>
        <dbReference type="ARBA" id="ARBA00022574"/>
    </source>
</evidence>
<accession>A0A9P6NR09</accession>
<dbReference type="PROSITE" id="PS00678">
    <property type="entry name" value="WD_REPEATS_1"/>
    <property type="match status" value="1"/>
</dbReference>
<sequence length="556" mass="62509">MSSITEYERQRQENIKKNQSLLSSLKIKPLVTKRKQPASSTPSTPSKKRAKPTGTPSSIPQKQHATRASMRLNGRKLEPEELEMRAKVEEDLNVRAAEEKDRLKHSDRNLVAESWRLKDEDSDQLTNKLFDSFTPSVFKPIKTMKQEEINLDYRPGSDDEYDRLVEELDSLRLRSMNKACPNRIYCTTFHPTVDKHLLFVGDKLGGVGVWDALADTSKSEEGAEDGDVKKATDKNDSQRKPVKKEKEVDEDEDEAEPIQGRSFFIQAHSPSAISGIQIHPINSHLVYTSSYDSTIRELNFETKQSTEVLAGDDLSSGEMLFSAFEFANEGREIWCSDNSGGLSHRDLREAKGKAKRWEMSKKKIGCVSLCPNSGDRWVVTAGLNREMRIWDLKILAGLSTDSELETLESKACVVNYPHRLACSSAYFNSTGNKLLSTSYDDTLRVWDFDPTSENPWEAADSEEGFLPTYSARHDNQSGRWVSVMKAKWCPNPRLPPHFTVGNMKQKLDVYSSKGELLKQLTDPQLTTVPASTAQHPNLSGRIAGGTAGGKLYLWTP</sequence>
<name>A0A9P6NR09_9BASI</name>
<dbReference type="InterPro" id="IPR050853">
    <property type="entry name" value="WD_repeat_DNA-damage-binding"/>
</dbReference>
<dbReference type="InterPro" id="IPR015943">
    <property type="entry name" value="WD40/YVTN_repeat-like_dom_sf"/>
</dbReference>
<feature type="compositionally biased region" description="Basic and acidic residues" evidence="9">
    <location>
        <begin position="1"/>
        <end position="16"/>
    </location>
</feature>
<dbReference type="OrthoDB" id="9890280at2759"/>
<dbReference type="Proteomes" id="UP000886653">
    <property type="component" value="Unassembled WGS sequence"/>
</dbReference>
<feature type="repeat" description="WD" evidence="7">
    <location>
        <begin position="415"/>
        <end position="449"/>
    </location>
</feature>
<comment type="caution">
    <text evidence="10">The sequence shown here is derived from an EMBL/GenBank/DDBJ whole genome shotgun (WGS) entry which is preliminary data.</text>
</comment>
<keyword evidence="11" id="KW-1185">Reference proteome</keyword>
<feature type="region of interest" description="Disordered" evidence="9">
    <location>
        <begin position="217"/>
        <end position="257"/>
    </location>
</feature>
<reference evidence="10" key="1">
    <citation type="submission" date="2013-11" db="EMBL/GenBank/DDBJ databases">
        <title>Genome sequence of the fusiform rust pathogen reveals effectors for host alternation and coevolution with pine.</title>
        <authorList>
            <consortium name="DOE Joint Genome Institute"/>
            <person name="Smith K."/>
            <person name="Pendleton A."/>
            <person name="Kubisiak T."/>
            <person name="Anderson C."/>
            <person name="Salamov A."/>
            <person name="Aerts A."/>
            <person name="Riley R."/>
            <person name="Clum A."/>
            <person name="Lindquist E."/>
            <person name="Ence D."/>
            <person name="Campbell M."/>
            <person name="Kronenberg Z."/>
            <person name="Feau N."/>
            <person name="Dhillon B."/>
            <person name="Hamelin R."/>
            <person name="Burleigh J."/>
            <person name="Smith J."/>
            <person name="Yandell M."/>
            <person name="Nelson C."/>
            <person name="Grigoriev I."/>
            <person name="Davis J."/>
        </authorList>
    </citation>
    <scope>NUCLEOTIDE SEQUENCE</scope>
    <source>
        <strain evidence="10">G11</strain>
    </source>
</reference>
<dbReference type="Pfam" id="PF00400">
    <property type="entry name" value="WD40"/>
    <property type="match status" value="1"/>
</dbReference>
<dbReference type="PANTHER" id="PTHR14773:SF0">
    <property type="entry name" value="WD REPEAT-CONTAINING PROTEIN 76"/>
    <property type="match status" value="1"/>
</dbReference>
<dbReference type="PROSITE" id="PS50082">
    <property type="entry name" value="WD_REPEATS_2"/>
    <property type="match status" value="1"/>
</dbReference>
<dbReference type="EMBL" id="MU167242">
    <property type="protein sequence ID" value="KAG0147965.1"/>
    <property type="molecule type" value="Genomic_DNA"/>
</dbReference>
<keyword evidence="3 7" id="KW-0853">WD repeat</keyword>